<feature type="non-terminal residue" evidence="2">
    <location>
        <position position="1"/>
    </location>
</feature>
<dbReference type="InterPro" id="IPR036291">
    <property type="entry name" value="NAD(P)-bd_dom_sf"/>
</dbReference>
<dbReference type="Gene3D" id="3.40.50.720">
    <property type="entry name" value="NAD(P)-binding Rossmann-like Domain"/>
    <property type="match status" value="1"/>
</dbReference>
<evidence type="ECO:0000313" key="2">
    <source>
        <dbReference type="RefSeq" id="XP_028140491.1"/>
    </source>
</evidence>
<dbReference type="PANTHER" id="PTHR43157:SF31">
    <property type="entry name" value="PHOSPHATIDYLINOSITOL-GLYCAN BIOSYNTHESIS CLASS F PROTEIN"/>
    <property type="match status" value="1"/>
</dbReference>
<name>A0A6P7FVT3_DIAVI</name>
<protein>
    <submittedName>
        <fullName evidence="2">Retinol dehydrogenase 14-like</fullName>
    </submittedName>
</protein>
<dbReference type="GO" id="GO:0016491">
    <property type="term" value="F:oxidoreductase activity"/>
    <property type="evidence" value="ECO:0007669"/>
    <property type="project" value="UniProtKB-KW"/>
</dbReference>
<dbReference type="AlphaFoldDB" id="A0A6P7FVT3"/>
<dbReference type="PRINTS" id="PR00081">
    <property type="entry name" value="GDHRDH"/>
</dbReference>
<dbReference type="SUPFAM" id="SSF51735">
    <property type="entry name" value="NAD(P)-binding Rossmann-fold domains"/>
    <property type="match status" value="1"/>
</dbReference>
<evidence type="ECO:0000256" key="1">
    <source>
        <dbReference type="ARBA" id="ARBA00023002"/>
    </source>
</evidence>
<dbReference type="InParanoid" id="A0A6P7FVT3"/>
<dbReference type="Pfam" id="PF00106">
    <property type="entry name" value="adh_short"/>
    <property type="match status" value="1"/>
</dbReference>
<sequence length="276" mass="31218">LGYHIVLNLLSRGCKVIVADRIVDDEIKQRIINITKSHEVYFEYVDLASFKSVRKLVDRIKKKEDKIDILINNAGIAMWFGPLSEDGLSVVMQVNYYSAFLMTHLLKDLLKKSPSARIMFTSSGLSFLAQFSESRFNNDETNDLEYNSSKFCIIAAADIFAEKFKKYNITSNSFHPGLVRTDMSRRVMDRQMSWPQFILGLFVFALTMVVGKTAEEGAQTAIHLACANEVDGVTGKFFAETVPTFKPGLAHDQSLCNAIWLHSERVVGLKEEEKLL</sequence>
<dbReference type="OrthoDB" id="191139at2759"/>
<dbReference type="RefSeq" id="XP_028140491.1">
    <property type="nucleotide sequence ID" value="XM_028284690.1"/>
</dbReference>
<gene>
    <name evidence="2" type="primary">LOC114334613</name>
</gene>
<dbReference type="InterPro" id="IPR002347">
    <property type="entry name" value="SDR_fam"/>
</dbReference>
<organism evidence="2">
    <name type="scientific">Diabrotica virgifera virgifera</name>
    <name type="common">western corn rootworm</name>
    <dbReference type="NCBI Taxonomy" id="50390"/>
    <lineage>
        <taxon>Eukaryota</taxon>
        <taxon>Metazoa</taxon>
        <taxon>Ecdysozoa</taxon>
        <taxon>Arthropoda</taxon>
        <taxon>Hexapoda</taxon>
        <taxon>Insecta</taxon>
        <taxon>Pterygota</taxon>
        <taxon>Neoptera</taxon>
        <taxon>Endopterygota</taxon>
        <taxon>Coleoptera</taxon>
        <taxon>Polyphaga</taxon>
        <taxon>Cucujiformia</taxon>
        <taxon>Chrysomeloidea</taxon>
        <taxon>Chrysomelidae</taxon>
        <taxon>Galerucinae</taxon>
        <taxon>Diabroticina</taxon>
        <taxon>Diabroticites</taxon>
        <taxon>Diabrotica</taxon>
    </lineage>
</organism>
<reference evidence="2" key="1">
    <citation type="submission" date="2025-08" db="UniProtKB">
        <authorList>
            <consortium name="RefSeq"/>
        </authorList>
    </citation>
    <scope>IDENTIFICATION</scope>
    <source>
        <tissue evidence="2">Whole insect</tissue>
    </source>
</reference>
<keyword evidence="1" id="KW-0560">Oxidoreductase</keyword>
<dbReference type="PANTHER" id="PTHR43157">
    <property type="entry name" value="PHOSPHATIDYLINOSITOL-GLYCAN BIOSYNTHESIS CLASS F PROTEIN-RELATED"/>
    <property type="match status" value="1"/>
</dbReference>
<accession>A0A6P7FVT3</accession>
<proteinExistence type="predicted"/>